<dbReference type="Proteomes" id="UP001458946">
    <property type="component" value="Unassembled WGS sequence"/>
</dbReference>
<dbReference type="EMBL" id="BAABRN010000110">
    <property type="protein sequence ID" value="GAA5504341.1"/>
    <property type="molecule type" value="Genomic_DNA"/>
</dbReference>
<organism evidence="2 3">
    <name type="scientific">Deinococcus xinjiangensis</name>
    <dbReference type="NCBI Taxonomy" id="457454"/>
    <lineage>
        <taxon>Bacteria</taxon>
        <taxon>Thermotogati</taxon>
        <taxon>Deinococcota</taxon>
        <taxon>Deinococci</taxon>
        <taxon>Deinococcales</taxon>
        <taxon>Deinococcaceae</taxon>
        <taxon>Deinococcus</taxon>
    </lineage>
</organism>
<keyword evidence="3" id="KW-1185">Reference proteome</keyword>
<reference evidence="2 3" key="1">
    <citation type="submission" date="2024-02" db="EMBL/GenBank/DDBJ databases">
        <title>Deinococcus xinjiangensis NBRC 107630.</title>
        <authorList>
            <person name="Ichikawa N."/>
            <person name="Katano-Makiyama Y."/>
            <person name="Hidaka K."/>
        </authorList>
    </citation>
    <scope>NUCLEOTIDE SEQUENCE [LARGE SCALE GENOMIC DNA]</scope>
    <source>
        <strain evidence="2 3">NBRC 107630</strain>
    </source>
</reference>
<dbReference type="SUPFAM" id="SSF52540">
    <property type="entry name" value="P-loop containing nucleoside triphosphate hydrolases"/>
    <property type="match status" value="1"/>
</dbReference>
<feature type="region of interest" description="Disordered" evidence="1">
    <location>
        <begin position="868"/>
        <end position="889"/>
    </location>
</feature>
<evidence type="ECO:0000313" key="3">
    <source>
        <dbReference type="Proteomes" id="UP001458946"/>
    </source>
</evidence>
<evidence type="ECO:0000256" key="1">
    <source>
        <dbReference type="SAM" id="MobiDB-lite"/>
    </source>
</evidence>
<comment type="caution">
    <text evidence="2">The sequence shown here is derived from an EMBL/GenBank/DDBJ whole genome shotgun (WGS) entry which is preliminary data.</text>
</comment>
<name>A0ABP9VHW0_9DEIO</name>
<gene>
    <name evidence="2" type="ORF">Dxin01_04111</name>
</gene>
<proteinExistence type="predicted"/>
<dbReference type="Gene3D" id="3.40.50.300">
    <property type="entry name" value="P-loop containing nucleotide triphosphate hydrolases"/>
    <property type="match status" value="2"/>
</dbReference>
<protein>
    <submittedName>
        <fullName evidence="2">Uncharacterized protein</fullName>
    </submittedName>
</protein>
<feature type="region of interest" description="Disordered" evidence="1">
    <location>
        <begin position="1"/>
        <end position="38"/>
    </location>
</feature>
<sequence length="916" mass="103423">MFDFFRRNKRPDKTPAKNPKKKKPETERDPRTGGMIGNQIESQPYWDIIPDSLDPHDKISPASMLLEDGSFEIGLLLRPPSRLLMSEQMLDGRHYDLRAVLKLAVPVGERARIYITKYPARKKDLEAVAKHRHSRNRNALAAMLVTKRMKLLDDRRKNGELKRWEFFITLTVKPPLPFTKENPPTENDLRAAIERCKSRRRDLKNRLEVAGYGVTTMNAQDIKDACYYYNTPDARGAVSAPVLLDEESRLANIPLIEGQPDPLTIRRQIMQSPLHVEDKTYVVAGSTLISAVSLHDLPRYTEFGLFQAVAEGITEGDMVFCIEFQHLDRQREMERLESAQRGLYSAVNSTKYAPSGSALQRNDQVKETIKVVNDNKEEFYTSGVSVTMLAQTLEQRNEQLNQAVAAFSQFQASRPIMHGYQSIAVYEANAPFNGKRSEFPFKTVESNSVGFFPPIAPFAGVGEPTLVFRNSANGLTVFDPFAAGTSASHFLLVAPTGWGKTYCVASQLTGLIDAYDPWITIIDRKEDLKSWILGLGGLHIIFGGKGDTTLNPMDLPEGEKKPDEAKEKFLLTLFRKFVKSGLDERINGEEDTILVESIKLTYMAFSQEAEPPILTNVRETLETMSQFSDGRAMSTHQREMARSLATRMRRFLGDSDWGQVIDRQSNRKTVAKYVYYDLSNIEAKDEERRTIAMHIISDRVLTTSKNAPEQDKKICFIDELTQQIKTPTDRAYISEWLRLGRAWGLSVGGAMQLPSDTQYMPELQESFNFFWLGKLAKPKHAIENLDLPETIASAIATIGKVDGEYADWLLVYKPEDGDPNGEVVRIEESHEFFWLQSSKATDRALRKAAIKRRGGDIVGAIEDLAAGHYPELTTEDDQRTEDAPAELSDEDEINALPPLEAAKKPSEIRRRISILT</sequence>
<feature type="compositionally biased region" description="Basic and acidic residues" evidence="1">
    <location>
        <begin position="1"/>
        <end position="15"/>
    </location>
</feature>
<dbReference type="RefSeq" id="WP_353544300.1">
    <property type="nucleotide sequence ID" value="NZ_BAABRN010000110.1"/>
</dbReference>
<accession>A0ABP9VHW0</accession>
<evidence type="ECO:0000313" key="2">
    <source>
        <dbReference type="EMBL" id="GAA5504341.1"/>
    </source>
</evidence>
<dbReference type="InterPro" id="IPR027417">
    <property type="entry name" value="P-loop_NTPase"/>
</dbReference>